<feature type="compositionally biased region" description="Basic and acidic residues" evidence="1">
    <location>
        <begin position="238"/>
        <end position="247"/>
    </location>
</feature>
<evidence type="ECO:0000313" key="4">
    <source>
        <dbReference type="Proteomes" id="UP000275078"/>
    </source>
</evidence>
<keyword evidence="2" id="KW-0472">Membrane</keyword>
<reference evidence="3 4" key="1">
    <citation type="journal article" date="2018" name="Nat. Ecol. Evol.">
        <title>Pezizomycetes genomes reveal the molecular basis of ectomycorrhizal truffle lifestyle.</title>
        <authorList>
            <person name="Murat C."/>
            <person name="Payen T."/>
            <person name="Noel B."/>
            <person name="Kuo A."/>
            <person name="Morin E."/>
            <person name="Chen J."/>
            <person name="Kohler A."/>
            <person name="Krizsan K."/>
            <person name="Balestrini R."/>
            <person name="Da Silva C."/>
            <person name="Montanini B."/>
            <person name="Hainaut M."/>
            <person name="Levati E."/>
            <person name="Barry K.W."/>
            <person name="Belfiori B."/>
            <person name="Cichocki N."/>
            <person name="Clum A."/>
            <person name="Dockter R.B."/>
            <person name="Fauchery L."/>
            <person name="Guy J."/>
            <person name="Iotti M."/>
            <person name="Le Tacon F."/>
            <person name="Lindquist E.A."/>
            <person name="Lipzen A."/>
            <person name="Malagnac F."/>
            <person name="Mello A."/>
            <person name="Molinier V."/>
            <person name="Miyauchi S."/>
            <person name="Poulain J."/>
            <person name="Riccioni C."/>
            <person name="Rubini A."/>
            <person name="Sitrit Y."/>
            <person name="Splivallo R."/>
            <person name="Traeger S."/>
            <person name="Wang M."/>
            <person name="Zifcakova L."/>
            <person name="Wipf D."/>
            <person name="Zambonelli A."/>
            <person name="Paolocci F."/>
            <person name="Nowrousian M."/>
            <person name="Ottonello S."/>
            <person name="Baldrian P."/>
            <person name="Spatafora J.W."/>
            <person name="Henrissat B."/>
            <person name="Nagy L.G."/>
            <person name="Aury J.M."/>
            <person name="Wincker P."/>
            <person name="Grigoriev I.V."/>
            <person name="Bonfante P."/>
            <person name="Martin F.M."/>
        </authorList>
    </citation>
    <scope>NUCLEOTIDE SEQUENCE [LARGE SCALE GENOMIC DNA]</scope>
    <source>
        <strain evidence="3 4">RN42</strain>
    </source>
</reference>
<feature type="region of interest" description="Disordered" evidence="1">
    <location>
        <begin position="35"/>
        <end position="55"/>
    </location>
</feature>
<evidence type="ECO:0000256" key="2">
    <source>
        <dbReference type="SAM" id="Phobius"/>
    </source>
</evidence>
<keyword evidence="4" id="KW-1185">Reference proteome</keyword>
<protein>
    <submittedName>
        <fullName evidence="3">Uncharacterized protein</fullName>
    </submittedName>
</protein>
<name>A0A3N4IF88_ASCIM</name>
<evidence type="ECO:0000313" key="3">
    <source>
        <dbReference type="EMBL" id="RPA82851.1"/>
    </source>
</evidence>
<feature type="transmembrane region" description="Helical" evidence="2">
    <location>
        <begin position="61"/>
        <end position="83"/>
    </location>
</feature>
<dbReference type="Proteomes" id="UP000275078">
    <property type="component" value="Unassembled WGS sequence"/>
</dbReference>
<organism evidence="3 4">
    <name type="scientific">Ascobolus immersus RN42</name>
    <dbReference type="NCBI Taxonomy" id="1160509"/>
    <lineage>
        <taxon>Eukaryota</taxon>
        <taxon>Fungi</taxon>
        <taxon>Dikarya</taxon>
        <taxon>Ascomycota</taxon>
        <taxon>Pezizomycotina</taxon>
        <taxon>Pezizomycetes</taxon>
        <taxon>Pezizales</taxon>
        <taxon>Ascobolaceae</taxon>
        <taxon>Ascobolus</taxon>
    </lineage>
</organism>
<gene>
    <name evidence="3" type="ORF">BJ508DRAFT_413784</name>
</gene>
<feature type="compositionally biased region" description="Low complexity" evidence="1">
    <location>
        <begin position="258"/>
        <end position="273"/>
    </location>
</feature>
<dbReference type="AlphaFoldDB" id="A0A3N4IF88"/>
<feature type="region of interest" description="Disordered" evidence="1">
    <location>
        <begin position="132"/>
        <end position="190"/>
    </location>
</feature>
<keyword evidence="2" id="KW-0812">Transmembrane</keyword>
<sequence length="281" mass="30712">MGLKIISAFGRTPNPYLAIILAQIISQVNSAALPETHSPVHTTSTEDTDEDDDKKKDGVSMVFKIVLPIVLVIIFIVFVWSFITHRNRKRVQAHQDYEANASPTERYPKPMDAIMRIRKCGRYAGDYKETTGSKIPILSQPSPHSPGPISPPPQAHNLRISQPGSRASHRSRSPFPDASEFPPVYVSPSHRQTSFEGIQVLPISNISSPIQSPTAFNGTKNSVGGKAPSSPPAYSDRSFSRASEHSRMTSVPPTYENITSDSATDISSTPTPSVRAAFPQH</sequence>
<accession>A0A3N4IF88</accession>
<evidence type="ECO:0000256" key="1">
    <source>
        <dbReference type="SAM" id="MobiDB-lite"/>
    </source>
</evidence>
<feature type="compositionally biased region" description="Pro residues" evidence="1">
    <location>
        <begin position="143"/>
        <end position="154"/>
    </location>
</feature>
<feature type="region of interest" description="Disordered" evidence="1">
    <location>
        <begin position="212"/>
        <end position="281"/>
    </location>
</feature>
<keyword evidence="2" id="KW-1133">Transmembrane helix</keyword>
<proteinExistence type="predicted"/>
<dbReference type="EMBL" id="ML119668">
    <property type="protein sequence ID" value="RPA82851.1"/>
    <property type="molecule type" value="Genomic_DNA"/>
</dbReference>